<evidence type="ECO:0000313" key="2">
    <source>
        <dbReference type="EMBL" id="UEP64302.1"/>
    </source>
</evidence>
<sequence>MFVKSTVTLFVLAVGLLSFLSGSASAYPRPGELTIKQATDDNSALKLFENYWARKPENSFSGSTYLHQNAIQGSNSTSENQLASKYTQNHFIVKGYVPTSGQNFGPLTIGSYNTIQESDSKSKNVLGSVVIQNDVVYDFKAQK</sequence>
<name>A0A8K1YTS8_COTFL</name>
<feature type="signal peptide" evidence="1">
    <location>
        <begin position="1"/>
        <end position="26"/>
    </location>
</feature>
<feature type="chain" id="PRO_5035428687" evidence="1">
    <location>
        <begin position="27"/>
        <end position="143"/>
    </location>
</feature>
<reference evidence="2" key="1">
    <citation type="submission" date="2021-08" db="EMBL/GenBank/DDBJ databases">
        <title>Proteotranscriptomics reveals the secretory dynamics of teratocytes, master regulators of parasitization by the endoparasitoid wasp Cotesia flavipes.</title>
        <authorList>
            <person name="Pinto C.G."/>
            <person name="Walker A.A."/>
            <person name="Robinson S."/>
            <person name="King G.F."/>
            <person name="Rossi G.D."/>
        </authorList>
    </citation>
    <scope>NUCLEOTIDE SEQUENCE</scope>
</reference>
<accession>A0A8K1YTS8</accession>
<evidence type="ECO:0000256" key="1">
    <source>
        <dbReference type="SAM" id="SignalP"/>
    </source>
</evidence>
<protein>
    <submittedName>
        <fullName evidence="2">Teratocyte bracovirus bV7 I</fullName>
    </submittedName>
</protein>
<dbReference type="AlphaFoldDB" id="A0A8K1YTS8"/>
<organism evidence="2">
    <name type="scientific">Cotesia flavipes</name>
    <name type="common">Parasitic wasp</name>
    <name type="synonym">Apanteles flavipes</name>
    <dbReference type="NCBI Taxonomy" id="89805"/>
    <lineage>
        <taxon>Eukaryota</taxon>
        <taxon>Metazoa</taxon>
        <taxon>Ecdysozoa</taxon>
        <taxon>Arthropoda</taxon>
        <taxon>Hexapoda</taxon>
        <taxon>Insecta</taxon>
        <taxon>Pterygota</taxon>
        <taxon>Neoptera</taxon>
        <taxon>Endopterygota</taxon>
        <taxon>Hymenoptera</taxon>
        <taxon>Apocrita</taxon>
        <taxon>Ichneumonoidea</taxon>
        <taxon>Braconidae</taxon>
        <taxon>Microgastrinae</taxon>
        <taxon>Cotesia</taxon>
    </lineage>
</organism>
<dbReference type="EMBL" id="MZ746709">
    <property type="protein sequence ID" value="UEP64302.1"/>
    <property type="molecule type" value="mRNA"/>
</dbReference>
<proteinExistence type="evidence at transcript level"/>
<keyword evidence="1" id="KW-0732">Signal</keyword>